<keyword evidence="2" id="KW-1185">Reference proteome</keyword>
<protein>
    <submittedName>
        <fullName evidence="1">Uncharacterized protein</fullName>
    </submittedName>
</protein>
<evidence type="ECO:0000313" key="2">
    <source>
        <dbReference type="Proteomes" id="UP001177021"/>
    </source>
</evidence>
<sequence>MPKPPAVTLNNSRNVFGWPRKARSTNNKPRPSQAPAPTNQRPCDRKPFLGRCQWCNTKGHVLADCQLFRTQHPSVPAPPRSSPSTTGQAQAHTATAGTSSPGFLLDSGATHHVTNDLTNLALHHPYTGPDSLFMGNGSGLNISHSGTLLINDLSLSNALYVPSMKQQIISVSQLTKQTNSAVVFLPNSFYVMDLQTRQTTHKGSCVNGLYLLPTTSPSAHTVQVESSASWHHKLGHPSTSIFKFIQHHFSLGSNKFPQSDCNSCQINKSHKLLFHESTLTSTYPLEIIFSDVWTSPVLSIDGLRYYCLFVDHYTRYIWLYPMKLKSDVQSIFPKFKTLVENFYQHKIKVLYTDNGGEYIGLRSFLSTHGISHHTTPPHTPEHNGISERRNRHIAETGLSLLHHAGLPLTYWPHAMTTAAYLINRLPTPILGHQSPYSKLIRISPDYHKLKCFGCLCFPWIKPYANHKLAPKSTMCVFVGYSADQHAYLCLDPSTGRIYTSRHVKFVETEFPFRSLVAQPITSTTSQTGPLQLPVLPTIAPPTASTNPTSPDTSLVEPPSPSGISSPTTSQSSSSNTTSNELTSNDPPSSLQPTLLPQPQTTSPPTTTTEPHGGGIITRSKNNIVKPIHKLNLHVRPSSPMEPSTITQALRDPDWRSAMLAEFDALHRNNTWELVGRSSAQNLRTPRATLYLLVYVDDIIVTGSSSTELSRLIATLAARFSLKDLGYLNYFLGVEVIPSAAGMFLSQRKYITDLLQKSGMTEAKPASTPITATPPLLKNSGDPLPSPTEYRSLVGSLQYLSLTRPDIAFATKKLAQFMQNPSTMHWLALKRLLRYLAGSCDKGIFISATAPLNFHAYSDADWAGDKDDYISTTGMETKQGEVVMKAITIIRRNKKGSKGKSKKNRGSMKKEEQCHDPSLPV</sequence>
<gene>
    <name evidence="1" type="ORF">MILVUS5_LOCUS34268</name>
</gene>
<accession>A0ACB0LLD0</accession>
<reference evidence="1" key="1">
    <citation type="submission" date="2023-10" db="EMBL/GenBank/DDBJ databases">
        <authorList>
            <person name="Rodriguez Cubillos JULIANA M."/>
            <person name="De Vega J."/>
        </authorList>
    </citation>
    <scope>NUCLEOTIDE SEQUENCE</scope>
</reference>
<organism evidence="1 2">
    <name type="scientific">Trifolium pratense</name>
    <name type="common">Red clover</name>
    <dbReference type="NCBI Taxonomy" id="57577"/>
    <lineage>
        <taxon>Eukaryota</taxon>
        <taxon>Viridiplantae</taxon>
        <taxon>Streptophyta</taxon>
        <taxon>Embryophyta</taxon>
        <taxon>Tracheophyta</taxon>
        <taxon>Spermatophyta</taxon>
        <taxon>Magnoliopsida</taxon>
        <taxon>eudicotyledons</taxon>
        <taxon>Gunneridae</taxon>
        <taxon>Pentapetalae</taxon>
        <taxon>rosids</taxon>
        <taxon>fabids</taxon>
        <taxon>Fabales</taxon>
        <taxon>Fabaceae</taxon>
        <taxon>Papilionoideae</taxon>
        <taxon>50 kb inversion clade</taxon>
        <taxon>NPAAA clade</taxon>
        <taxon>Hologalegina</taxon>
        <taxon>IRL clade</taxon>
        <taxon>Trifolieae</taxon>
        <taxon>Trifolium</taxon>
    </lineage>
</organism>
<evidence type="ECO:0000313" key="1">
    <source>
        <dbReference type="EMBL" id="CAJ2670198.1"/>
    </source>
</evidence>
<proteinExistence type="predicted"/>
<comment type="caution">
    <text evidence="1">The sequence shown here is derived from an EMBL/GenBank/DDBJ whole genome shotgun (WGS) entry which is preliminary data.</text>
</comment>
<name>A0ACB0LLD0_TRIPR</name>
<dbReference type="Proteomes" id="UP001177021">
    <property type="component" value="Unassembled WGS sequence"/>
</dbReference>
<dbReference type="EMBL" id="CASHSV030000615">
    <property type="protein sequence ID" value="CAJ2670198.1"/>
    <property type="molecule type" value="Genomic_DNA"/>
</dbReference>